<comment type="caution">
    <text evidence="8">The sequence shown here is derived from an EMBL/GenBank/DDBJ whole genome shotgun (WGS) entry which is preliminary data.</text>
</comment>
<reference evidence="8 9" key="1">
    <citation type="submission" date="2016-12" db="EMBL/GenBank/DDBJ databases">
        <title>Draft genome of Tersicoccus phoenicis 1P05MA.</title>
        <authorList>
            <person name="Nakajima Y."/>
            <person name="Yoshizawa S."/>
            <person name="Nakamura K."/>
            <person name="Ogura Y."/>
            <person name="Hayashi T."/>
            <person name="Kogure K."/>
        </authorList>
    </citation>
    <scope>NUCLEOTIDE SEQUENCE [LARGE SCALE GENOMIC DNA]</scope>
    <source>
        <strain evidence="8 9">1p05MA</strain>
    </source>
</reference>
<dbReference type="Proteomes" id="UP000187085">
    <property type="component" value="Unassembled WGS sequence"/>
</dbReference>
<feature type="transmembrane region" description="Helical" evidence="7">
    <location>
        <begin position="452"/>
        <end position="472"/>
    </location>
</feature>
<feature type="transmembrane region" description="Helical" evidence="7">
    <location>
        <begin position="184"/>
        <end position="202"/>
    </location>
</feature>
<name>A0A1R1L8J4_9MICC</name>
<dbReference type="STRING" id="554083.BKD30_10825"/>
<evidence type="ECO:0000313" key="9">
    <source>
        <dbReference type="Proteomes" id="UP000187085"/>
    </source>
</evidence>
<feature type="transmembrane region" description="Helical" evidence="7">
    <location>
        <begin position="158"/>
        <end position="178"/>
    </location>
</feature>
<feature type="transmembrane region" description="Helical" evidence="7">
    <location>
        <begin position="126"/>
        <end position="146"/>
    </location>
</feature>
<evidence type="ECO:0000313" key="8">
    <source>
        <dbReference type="EMBL" id="OMH23856.1"/>
    </source>
</evidence>
<dbReference type="GO" id="GO:0005886">
    <property type="term" value="C:plasma membrane"/>
    <property type="evidence" value="ECO:0007669"/>
    <property type="project" value="UniProtKB-SubCell"/>
</dbReference>
<feature type="transmembrane region" description="Helical" evidence="7">
    <location>
        <begin position="365"/>
        <end position="388"/>
    </location>
</feature>
<gene>
    <name evidence="8" type="ORF">BKD30_10825</name>
</gene>
<keyword evidence="6 7" id="KW-0472">Membrane</keyword>
<comment type="similarity">
    <text evidence="2">Belongs to the polysaccharide synthase family.</text>
</comment>
<dbReference type="PANTHER" id="PTHR30250">
    <property type="entry name" value="PST FAMILY PREDICTED COLANIC ACID TRANSPORTER"/>
    <property type="match status" value="1"/>
</dbReference>
<evidence type="ECO:0000256" key="4">
    <source>
        <dbReference type="ARBA" id="ARBA00022692"/>
    </source>
</evidence>
<protein>
    <submittedName>
        <fullName evidence="8">Polysaccharide biosynthesis protein</fullName>
    </submittedName>
</protein>
<dbReference type="Pfam" id="PF13440">
    <property type="entry name" value="Polysacc_synt_3"/>
    <property type="match status" value="1"/>
</dbReference>
<evidence type="ECO:0000256" key="5">
    <source>
        <dbReference type="ARBA" id="ARBA00022989"/>
    </source>
</evidence>
<evidence type="ECO:0000256" key="7">
    <source>
        <dbReference type="SAM" id="Phobius"/>
    </source>
</evidence>
<evidence type="ECO:0000256" key="6">
    <source>
        <dbReference type="ARBA" id="ARBA00023136"/>
    </source>
</evidence>
<comment type="subcellular location">
    <subcellularLocation>
        <location evidence="1">Cell membrane</location>
        <topology evidence="1">Multi-pass membrane protein</topology>
    </subcellularLocation>
</comment>
<feature type="transmembrane region" description="Helical" evidence="7">
    <location>
        <begin position="222"/>
        <end position="239"/>
    </location>
</feature>
<feature type="transmembrane region" description="Helical" evidence="7">
    <location>
        <begin position="425"/>
        <end position="446"/>
    </location>
</feature>
<organism evidence="8 9">
    <name type="scientific">Tersicoccus phoenicis</name>
    <dbReference type="NCBI Taxonomy" id="554083"/>
    <lineage>
        <taxon>Bacteria</taxon>
        <taxon>Bacillati</taxon>
        <taxon>Actinomycetota</taxon>
        <taxon>Actinomycetes</taxon>
        <taxon>Micrococcales</taxon>
        <taxon>Micrococcaceae</taxon>
        <taxon>Tersicoccus</taxon>
    </lineage>
</organism>
<keyword evidence="5 7" id="KW-1133">Transmembrane helix</keyword>
<feature type="transmembrane region" description="Helical" evidence="7">
    <location>
        <begin position="394"/>
        <end position="413"/>
    </location>
</feature>
<feature type="transmembrane region" description="Helical" evidence="7">
    <location>
        <begin position="56"/>
        <end position="79"/>
    </location>
</feature>
<accession>A0A1R1L8J4</accession>
<evidence type="ECO:0000256" key="1">
    <source>
        <dbReference type="ARBA" id="ARBA00004651"/>
    </source>
</evidence>
<feature type="transmembrane region" description="Helical" evidence="7">
    <location>
        <begin position="91"/>
        <end position="114"/>
    </location>
</feature>
<dbReference type="InterPro" id="IPR050833">
    <property type="entry name" value="Poly_Biosynth_Transport"/>
</dbReference>
<feature type="transmembrane region" description="Helical" evidence="7">
    <location>
        <begin position="295"/>
        <end position="316"/>
    </location>
</feature>
<evidence type="ECO:0000256" key="2">
    <source>
        <dbReference type="ARBA" id="ARBA00007430"/>
    </source>
</evidence>
<feature type="transmembrane region" description="Helical" evidence="7">
    <location>
        <begin position="21"/>
        <end position="44"/>
    </location>
</feature>
<sequence>MTMPTVTRVRRTGVDAPTPSRAFLLGLANTLVSKLGTIGIGIVLARMLGPSQFGTYAIAFIALIAILSFNELGISLAIVRWPGDPREIASTVTTISLASSALIFAGALAAAQWFADAMGDASAAPVVRVMAGCVVINGAVATPAALLQRDFLQGTRMVIDQVNVWLGAVVSVVLVVLGTGAMSLAIGRVVASVAAAVLFLRYSPLPTRLGFNRGKVGPLLRFGLPLAGSSILVFAVGYVDQIVAGRMLGSVVLGLYVLATNLANWPANIFSQPLRSVAPPVFARLQHDPSQMREAMLTLLAVVTAVVMPVVTVMAGTAVPLVTFVYGSEWLPAAEAVVWLATFTAVKVLFELVYDYLVVVGRSGLILNVQILWFAALLAALIAGATVAGLRGVAAAPLVVAVLAILPVYLVILRRHGFSLRALAGRVWLPVAVSVPLFGVSVWFASSISNPLLAVLAATFTGCVVLTALLLARRADLATVRAWGRQKEGAR</sequence>
<keyword evidence="3" id="KW-1003">Cell membrane</keyword>
<dbReference type="PANTHER" id="PTHR30250:SF10">
    <property type="entry name" value="LIPOPOLYSACCHARIDE BIOSYNTHESIS PROTEIN WZXC"/>
    <property type="match status" value="1"/>
</dbReference>
<feature type="transmembrane region" description="Helical" evidence="7">
    <location>
        <begin position="245"/>
        <end position="265"/>
    </location>
</feature>
<keyword evidence="4 7" id="KW-0812">Transmembrane</keyword>
<dbReference type="EMBL" id="MRDE01000068">
    <property type="protein sequence ID" value="OMH23856.1"/>
    <property type="molecule type" value="Genomic_DNA"/>
</dbReference>
<feature type="transmembrane region" description="Helical" evidence="7">
    <location>
        <begin position="336"/>
        <end position="358"/>
    </location>
</feature>
<evidence type="ECO:0000256" key="3">
    <source>
        <dbReference type="ARBA" id="ARBA00022475"/>
    </source>
</evidence>
<proteinExistence type="inferred from homology"/>
<dbReference type="AlphaFoldDB" id="A0A1R1L8J4"/>
<keyword evidence="9" id="KW-1185">Reference proteome</keyword>